<accession>A0AAD1Y1V7</accession>
<proteinExistence type="predicted"/>
<sequence length="44" mass="4984">MERSSEILYLNFENPLAMSLKSINQLSLNAKGAQFSRPFSLYSS</sequence>
<evidence type="ECO:0000313" key="1">
    <source>
        <dbReference type="EMBL" id="CAI2383726.1"/>
    </source>
</evidence>
<name>A0AAD1Y1V7_EUPCR</name>
<comment type="caution">
    <text evidence="1">The sequence shown here is derived from an EMBL/GenBank/DDBJ whole genome shotgun (WGS) entry which is preliminary data.</text>
</comment>
<reference evidence="1" key="1">
    <citation type="submission" date="2023-07" db="EMBL/GenBank/DDBJ databases">
        <authorList>
            <consortium name="AG Swart"/>
            <person name="Singh M."/>
            <person name="Singh A."/>
            <person name="Seah K."/>
            <person name="Emmerich C."/>
        </authorList>
    </citation>
    <scope>NUCLEOTIDE SEQUENCE</scope>
    <source>
        <strain evidence="1">DP1</strain>
    </source>
</reference>
<dbReference type="EMBL" id="CAMPGE010026024">
    <property type="protein sequence ID" value="CAI2383726.1"/>
    <property type="molecule type" value="Genomic_DNA"/>
</dbReference>
<protein>
    <submittedName>
        <fullName evidence="1">Uncharacterized protein</fullName>
    </submittedName>
</protein>
<keyword evidence="2" id="KW-1185">Reference proteome</keyword>
<organism evidence="1 2">
    <name type="scientific">Euplotes crassus</name>
    <dbReference type="NCBI Taxonomy" id="5936"/>
    <lineage>
        <taxon>Eukaryota</taxon>
        <taxon>Sar</taxon>
        <taxon>Alveolata</taxon>
        <taxon>Ciliophora</taxon>
        <taxon>Intramacronucleata</taxon>
        <taxon>Spirotrichea</taxon>
        <taxon>Hypotrichia</taxon>
        <taxon>Euplotida</taxon>
        <taxon>Euplotidae</taxon>
        <taxon>Moneuplotes</taxon>
    </lineage>
</organism>
<gene>
    <name evidence="1" type="ORF">ECRASSUSDP1_LOCUS25236</name>
</gene>
<dbReference type="AlphaFoldDB" id="A0AAD1Y1V7"/>
<dbReference type="Proteomes" id="UP001295684">
    <property type="component" value="Unassembled WGS sequence"/>
</dbReference>
<evidence type="ECO:0000313" key="2">
    <source>
        <dbReference type="Proteomes" id="UP001295684"/>
    </source>
</evidence>